<dbReference type="PANTHER" id="PTHR33630">
    <property type="entry name" value="CUTINASE RV1984C-RELATED-RELATED"/>
    <property type="match status" value="1"/>
</dbReference>
<feature type="signal peptide" evidence="6">
    <location>
        <begin position="1"/>
        <end position="19"/>
    </location>
</feature>
<evidence type="ECO:0000313" key="7">
    <source>
        <dbReference type="EMBL" id="NYF99969.1"/>
    </source>
</evidence>
<dbReference type="PANTHER" id="PTHR33630:SF9">
    <property type="entry name" value="CUTINASE 4"/>
    <property type="match status" value="1"/>
</dbReference>
<dbReference type="Pfam" id="PF01083">
    <property type="entry name" value="Cutinase"/>
    <property type="match status" value="1"/>
</dbReference>
<dbReference type="GO" id="GO:0052689">
    <property type="term" value="F:carboxylic ester hydrolase activity"/>
    <property type="evidence" value="ECO:0007669"/>
    <property type="project" value="UniProtKB-KW"/>
</dbReference>
<evidence type="ECO:0008006" key="9">
    <source>
        <dbReference type="Google" id="ProtNLM"/>
    </source>
</evidence>
<feature type="chain" id="PRO_5038931643" description="Cutinase" evidence="6">
    <location>
        <begin position="20"/>
        <end position="225"/>
    </location>
</feature>
<dbReference type="RefSeq" id="WP_218899186.1">
    <property type="nucleotide sequence ID" value="NZ_BAAAJZ010000011.1"/>
</dbReference>
<evidence type="ECO:0000256" key="1">
    <source>
        <dbReference type="ARBA" id="ARBA00007534"/>
    </source>
</evidence>
<evidence type="ECO:0000313" key="8">
    <source>
        <dbReference type="Proteomes" id="UP000549695"/>
    </source>
</evidence>
<dbReference type="InterPro" id="IPR000675">
    <property type="entry name" value="Cutinase/axe"/>
</dbReference>
<dbReference type="Proteomes" id="UP000549695">
    <property type="component" value="Unassembled WGS sequence"/>
</dbReference>
<name>A0A852VVG8_PSEA5</name>
<keyword evidence="4" id="KW-1015">Disulfide bond</keyword>
<protein>
    <recommendedName>
        <fullName evidence="9">Cutinase</fullName>
    </recommendedName>
</protein>
<dbReference type="SUPFAM" id="SSF53474">
    <property type="entry name" value="alpha/beta-Hydrolases"/>
    <property type="match status" value="1"/>
</dbReference>
<comment type="caution">
    <text evidence="7">The sequence shown here is derived from an EMBL/GenBank/DDBJ whole genome shotgun (WGS) entry which is preliminary data.</text>
</comment>
<evidence type="ECO:0000256" key="5">
    <source>
        <dbReference type="SAM" id="MobiDB-lite"/>
    </source>
</evidence>
<keyword evidence="3" id="KW-0378">Hydrolase</keyword>
<organism evidence="7 8">
    <name type="scientific">Pseudonocardia alni</name>
    <name type="common">Amycolata alni</name>
    <dbReference type="NCBI Taxonomy" id="33907"/>
    <lineage>
        <taxon>Bacteria</taxon>
        <taxon>Bacillati</taxon>
        <taxon>Actinomycetota</taxon>
        <taxon>Actinomycetes</taxon>
        <taxon>Pseudonocardiales</taxon>
        <taxon>Pseudonocardiaceae</taxon>
        <taxon>Pseudonocardia</taxon>
    </lineage>
</organism>
<dbReference type="Gene3D" id="3.40.50.1820">
    <property type="entry name" value="alpha/beta hydrolase"/>
    <property type="match status" value="1"/>
</dbReference>
<reference evidence="7 8" key="1">
    <citation type="submission" date="2020-07" db="EMBL/GenBank/DDBJ databases">
        <title>Sequencing the genomes of 1000 actinobacteria strains.</title>
        <authorList>
            <person name="Klenk H.-P."/>
        </authorList>
    </citation>
    <scope>NUCLEOTIDE SEQUENCE [LARGE SCALE GENOMIC DNA]</scope>
    <source>
        <strain evidence="7 8">DSM 44749</strain>
    </source>
</reference>
<evidence type="ECO:0000256" key="6">
    <source>
        <dbReference type="SAM" id="SignalP"/>
    </source>
</evidence>
<proteinExistence type="inferred from homology"/>
<sequence>MHIRSVVTVIAAVAGIALAGVVAAPTAGAAPAPPSGCPQIETIAVRGSTEAQGGGSIAGPLASSIRSRSTQTVRTHDLVYPATLSNYASSVRQGVSALRSRLSSTSSQCPSTRFVLIGYSQGAQVVGDTLAGGGVPGADRIPAVVLFGDPTFNGRESYNTGSYSAARDGVFPRSRGALSAYASSIRSYCNATDNFCQRGASGGGHYRYASDRTAATTFALGRIGG</sequence>
<accession>A0A852VVG8</accession>
<keyword evidence="6" id="KW-0732">Signal</keyword>
<dbReference type="InterPro" id="IPR029058">
    <property type="entry name" value="AB_hydrolase_fold"/>
</dbReference>
<gene>
    <name evidence="7" type="ORF">HDA37_000255</name>
</gene>
<evidence type="ECO:0000256" key="2">
    <source>
        <dbReference type="ARBA" id="ARBA00022487"/>
    </source>
</evidence>
<dbReference type="SMART" id="SM01110">
    <property type="entry name" value="Cutinase"/>
    <property type="match status" value="1"/>
</dbReference>
<keyword evidence="8" id="KW-1185">Reference proteome</keyword>
<dbReference type="GeneID" id="98050092"/>
<evidence type="ECO:0000256" key="4">
    <source>
        <dbReference type="ARBA" id="ARBA00023157"/>
    </source>
</evidence>
<evidence type="ECO:0000256" key="3">
    <source>
        <dbReference type="ARBA" id="ARBA00022801"/>
    </source>
</evidence>
<feature type="region of interest" description="Disordered" evidence="5">
    <location>
        <begin position="48"/>
        <end position="67"/>
    </location>
</feature>
<keyword evidence="2" id="KW-0719">Serine esterase</keyword>
<comment type="similarity">
    <text evidence="1">Belongs to the cutinase family.</text>
</comment>
<dbReference type="AlphaFoldDB" id="A0A852VVG8"/>
<dbReference type="EMBL" id="JACCCZ010000001">
    <property type="protein sequence ID" value="NYF99969.1"/>
    <property type="molecule type" value="Genomic_DNA"/>
</dbReference>